<comment type="subcellular location">
    <subcellularLocation>
        <location evidence="1">Bacterial flagellum</location>
    </subcellularLocation>
</comment>
<comment type="caution">
    <text evidence="6">The sequence shown here is derived from an EMBL/GenBank/DDBJ whole genome shotgun (WGS) entry which is preliminary data.</text>
</comment>
<organism evidence="6 7">
    <name type="scientific">Metabacillus bambusae</name>
    <dbReference type="NCBI Taxonomy" id="2795218"/>
    <lineage>
        <taxon>Bacteria</taxon>
        <taxon>Bacillati</taxon>
        <taxon>Bacillota</taxon>
        <taxon>Bacilli</taxon>
        <taxon>Bacillales</taxon>
        <taxon>Bacillaceae</taxon>
        <taxon>Metabacillus</taxon>
    </lineage>
</organism>
<dbReference type="EMBL" id="JAGDEL010000005">
    <property type="protein sequence ID" value="MBO1511746.1"/>
    <property type="molecule type" value="Genomic_DNA"/>
</dbReference>
<dbReference type="NCBIfam" id="TIGR02550">
    <property type="entry name" value="flagell_flgL"/>
    <property type="match status" value="1"/>
</dbReference>
<evidence type="ECO:0000259" key="4">
    <source>
        <dbReference type="Pfam" id="PF00669"/>
    </source>
</evidence>
<reference evidence="6 7" key="1">
    <citation type="submission" date="2021-03" db="EMBL/GenBank/DDBJ databases">
        <title>Whole genome sequence of Metabacillus bambusae BG109.</title>
        <authorList>
            <person name="Jeong J.W."/>
        </authorList>
    </citation>
    <scope>NUCLEOTIDE SEQUENCE [LARGE SCALE GENOMIC DNA]</scope>
    <source>
        <strain evidence="6 7">BG109</strain>
    </source>
</reference>
<protein>
    <submittedName>
        <fullName evidence="6">Flagellar hook-associated protein FlgL</fullName>
    </submittedName>
</protein>
<dbReference type="RefSeq" id="WP_207977045.1">
    <property type="nucleotide sequence ID" value="NZ_JAGDEL010000005.1"/>
</dbReference>
<gene>
    <name evidence="6" type="primary">flgL</name>
    <name evidence="6" type="ORF">I7822_08700</name>
</gene>
<dbReference type="PANTHER" id="PTHR42792">
    <property type="entry name" value="FLAGELLIN"/>
    <property type="match status" value="1"/>
</dbReference>
<evidence type="ECO:0000259" key="5">
    <source>
        <dbReference type="Pfam" id="PF00700"/>
    </source>
</evidence>
<dbReference type="PANTHER" id="PTHR42792:SF1">
    <property type="entry name" value="FLAGELLAR HOOK-ASSOCIATED PROTEIN 3"/>
    <property type="match status" value="1"/>
</dbReference>
<keyword evidence="3" id="KW-0975">Bacterial flagellum</keyword>
<proteinExistence type="inferred from homology"/>
<name>A0ABS3N0F0_9BACI</name>
<keyword evidence="6" id="KW-0969">Cilium</keyword>
<keyword evidence="7" id="KW-1185">Reference proteome</keyword>
<evidence type="ECO:0000313" key="6">
    <source>
        <dbReference type="EMBL" id="MBO1511746.1"/>
    </source>
</evidence>
<comment type="similarity">
    <text evidence="2">Belongs to the bacterial flagellin family.</text>
</comment>
<dbReference type="InterPro" id="IPR046358">
    <property type="entry name" value="Flagellin_C"/>
</dbReference>
<dbReference type="Pfam" id="PF00700">
    <property type="entry name" value="Flagellin_C"/>
    <property type="match status" value="1"/>
</dbReference>
<feature type="domain" description="Flagellin C-terminal" evidence="5">
    <location>
        <begin position="223"/>
        <end position="305"/>
    </location>
</feature>
<dbReference type="InterPro" id="IPR001029">
    <property type="entry name" value="Flagellin_N"/>
</dbReference>
<evidence type="ECO:0000313" key="7">
    <source>
        <dbReference type="Proteomes" id="UP000663981"/>
    </source>
</evidence>
<evidence type="ECO:0000256" key="1">
    <source>
        <dbReference type="ARBA" id="ARBA00004365"/>
    </source>
</evidence>
<dbReference type="Gene3D" id="1.20.1330.10">
    <property type="entry name" value="f41 fragment of flagellin, N-terminal domain"/>
    <property type="match status" value="1"/>
</dbReference>
<dbReference type="Pfam" id="PF00669">
    <property type="entry name" value="Flagellin_N"/>
    <property type="match status" value="1"/>
</dbReference>
<accession>A0ABS3N0F0</accession>
<keyword evidence="6" id="KW-0966">Cell projection</keyword>
<evidence type="ECO:0000256" key="2">
    <source>
        <dbReference type="ARBA" id="ARBA00005709"/>
    </source>
</evidence>
<sequence length="306" mass="34038">MRVTQSMLASNSLKNLSNSYSKLGKYQDQLATGKKISRPSDDPVVAIKGMFYRTNLTEVEQYQRNLNEAYTWMENSEAGIEHATQIVQRVRELLVQGNNESNSPEDLKSIGVEIAELKEDLMGVANTQVAGKYIFNGTETHSAPIQDPVSLDADGNYDYSMNKSKFGVEVSKGVQLQVNIDANNVFGKDIMNTLKDIEEALIDGSLHEDADSDGLRLGDDLLAKLDDHFGDLTAERSELGARYNRLELVESRLGDQEVIANRILSENEDVDIERVITDLTIQESIHRASLAVGSKIIQPTLIDFLR</sequence>
<dbReference type="InterPro" id="IPR013384">
    <property type="entry name" value="Flagell_FlgL"/>
</dbReference>
<dbReference type="InterPro" id="IPR001492">
    <property type="entry name" value="Flagellin"/>
</dbReference>
<dbReference type="Proteomes" id="UP000663981">
    <property type="component" value="Unassembled WGS sequence"/>
</dbReference>
<evidence type="ECO:0000256" key="3">
    <source>
        <dbReference type="ARBA" id="ARBA00023143"/>
    </source>
</evidence>
<feature type="domain" description="Flagellin N-terminal" evidence="4">
    <location>
        <begin position="5"/>
        <end position="140"/>
    </location>
</feature>
<keyword evidence="6" id="KW-0282">Flagellum</keyword>
<dbReference type="SUPFAM" id="SSF64518">
    <property type="entry name" value="Phase 1 flagellin"/>
    <property type="match status" value="1"/>
</dbReference>